<feature type="domain" description="Ppx/GppA phosphatase N-terminal" evidence="3">
    <location>
        <begin position="17"/>
        <end position="292"/>
    </location>
</feature>
<dbReference type="Proteomes" id="UP000824249">
    <property type="component" value="Unassembled WGS sequence"/>
</dbReference>
<dbReference type="Pfam" id="PF02541">
    <property type="entry name" value="Ppx-GppA"/>
    <property type="match status" value="1"/>
</dbReference>
<evidence type="ECO:0000259" key="3">
    <source>
        <dbReference type="Pfam" id="PF02541"/>
    </source>
</evidence>
<sequence length="427" mass="46035">MKYSVIDISSSSISMMVADTNDRITEIIFRDRASLTLLHYLDGRDLSQRGIDKLVEAVSLMKDKCLSLGVDVVYLISTAALRAVGNFEEIGAAILNRTGLPVNAVDGQTEAYCDYIANRFYSAYESAVLLDIGGASVEICDLSADDRAQMHSLNFGILTLHNKFVEKIQPDEGEAKRIKKYVARKLDKADVPGEGRYATVVVVGTAALALYDIYAEFTDAAEPGERRMDYKKFKKLVGHLLTGRDRSKLILDVAPEKLYSVGIAAVIAKTVFRRFGAKQLLVSDRGVKEGYLQLVAEGKVRASFYDFAKEEAVILPVGQPEDGQEDAEGKAGEGDALPERAVPESAAPAGAAAKEAAGDAPKRRGRPAKAKAETAKRGRPPKAKAGAAKRGRPPKAKAGSAKRGRPAKEKVVESAENAAKSKESTQE</sequence>
<feature type="compositionally biased region" description="Basic and acidic residues" evidence="2">
    <location>
        <begin position="406"/>
        <end position="427"/>
    </location>
</feature>
<dbReference type="GO" id="GO:0006357">
    <property type="term" value="P:regulation of transcription by RNA polymerase II"/>
    <property type="evidence" value="ECO:0007669"/>
    <property type="project" value="TreeGrafter"/>
</dbReference>
<protein>
    <recommendedName>
        <fullName evidence="3">Ppx/GppA phosphatase N-terminal domain-containing protein</fullName>
    </recommendedName>
</protein>
<dbReference type="InterPro" id="IPR043129">
    <property type="entry name" value="ATPase_NBD"/>
</dbReference>
<feature type="compositionally biased region" description="Low complexity" evidence="2">
    <location>
        <begin position="343"/>
        <end position="355"/>
    </location>
</feature>
<dbReference type="InterPro" id="IPR017956">
    <property type="entry name" value="AT_hook_DNA-bd_motif"/>
</dbReference>
<evidence type="ECO:0000256" key="2">
    <source>
        <dbReference type="SAM" id="MobiDB-lite"/>
    </source>
</evidence>
<evidence type="ECO:0000313" key="4">
    <source>
        <dbReference type="EMBL" id="HIX46891.1"/>
    </source>
</evidence>
<evidence type="ECO:0000256" key="1">
    <source>
        <dbReference type="ARBA" id="ARBA00007125"/>
    </source>
</evidence>
<dbReference type="Gene3D" id="3.30.420.40">
    <property type="match status" value="1"/>
</dbReference>
<dbReference type="SMART" id="SM00384">
    <property type="entry name" value="AT_hook"/>
    <property type="match status" value="4"/>
</dbReference>
<gene>
    <name evidence="4" type="ORF">H9737_04275</name>
</gene>
<dbReference type="InterPro" id="IPR003695">
    <property type="entry name" value="Ppx_GppA_N"/>
</dbReference>
<comment type="similarity">
    <text evidence="1">Belongs to the GppA/Ppx family.</text>
</comment>
<proteinExistence type="inferred from homology"/>
<dbReference type="PANTHER" id="PTHR30005">
    <property type="entry name" value="EXOPOLYPHOSPHATASE"/>
    <property type="match status" value="1"/>
</dbReference>
<feature type="compositionally biased region" description="Basic residues" evidence="2">
    <location>
        <begin position="377"/>
        <end position="405"/>
    </location>
</feature>
<dbReference type="Pfam" id="PF02178">
    <property type="entry name" value="AT_hook"/>
    <property type="match status" value="4"/>
</dbReference>
<accession>A0A9D1VU26</accession>
<dbReference type="SUPFAM" id="SSF53067">
    <property type="entry name" value="Actin-like ATPase domain"/>
    <property type="match status" value="2"/>
</dbReference>
<feature type="region of interest" description="Disordered" evidence="2">
    <location>
        <begin position="342"/>
        <end position="427"/>
    </location>
</feature>
<dbReference type="GO" id="GO:0003677">
    <property type="term" value="F:DNA binding"/>
    <property type="evidence" value="ECO:0007669"/>
    <property type="project" value="InterPro"/>
</dbReference>
<reference evidence="4" key="1">
    <citation type="journal article" date="2021" name="PeerJ">
        <title>Extensive microbial diversity within the chicken gut microbiome revealed by metagenomics and culture.</title>
        <authorList>
            <person name="Gilroy R."/>
            <person name="Ravi A."/>
            <person name="Getino M."/>
            <person name="Pursley I."/>
            <person name="Horton D.L."/>
            <person name="Alikhan N.F."/>
            <person name="Baker D."/>
            <person name="Gharbi K."/>
            <person name="Hall N."/>
            <person name="Watson M."/>
            <person name="Adriaenssens E.M."/>
            <person name="Foster-Nyarko E."/>
            <person name="Jarju S."/>
            <person name="Secka A."/>
            <person name="Antonio M."/>
            <person name="Oren A."/>
            <person name="Chaudhuri R.R."/>
            <person name="La Ragione R."/>
            <person name="Hildebrand F."/>
            <person name="Pallen M.J."/>
        </authorList>
    </citation>
    <scope>NUCLEOTIDE SEQUENCE</scope>
    <source>
        <strain evidence="4">26628</strain>
    </source>
</reference>
<reference evidence="4" key="2">
    <citation type="submission" date="2021-04" db="EMBL/GenBank/DDBJ databases">
        <authorList>
            <person name="Gilroy R."/>
        </authorList>
    </citation>
    <scope>NUCLEOTIDE SEQUENCE</scope>
    <source>
        <strain evidence="4">26628</strain>
    </source>
</reference>
<dbReference type="PANTHER" id="PTHR30005:SF0">
    <property type="entry name" value="RETROGRADE REGULATION PROTEIN 2"/>
    <property type="match status" value="1"/>
</dbReference>
<comment type="caution">
    <text evidence="4">The sequence shown here is derived from an EMBL/GenBank/DDBJ whole genome shotgun (WGS) entry which is preliminary data.</text>
</comment>
<dbReference type="AlphaFoldDB" id="A0A9D1VU26"/>
<dbReference type="Gene3D" id="3.30.420.150">
    <property type="entry name" value="Exopolyphosphatase. Domain 2"/>
    <property type="match status" value="1"/>
</dbReference>
<dbReference type="PRINTS" id="PR00929">
    <property type="entry name" value="ATHOOK"/>
</dbReference>
<evidence type="ECO:0000313" key="5">
    <source>
        <dbReference type="Proteomes" id="UP000824249"/>
    </source>
</evidence>
<name>A0A9D1VU26_9FIRM</name>
<organism evidence="4 5">
    <name type="scientific">Candidatus Borkfalkia faecigallinarum</name>
    <dbReference type="NCBI Taxonomy" id="2838509"/>
    <lineage>
        <taxon>Bacteria</taxon>
        <taxon>Bacillati</taxon>
        <taxon>Bacillota</taxon>
        <taxon>Clostridia</taxon>
        <taxon>Christensenellales</taxon>
        <taxon>Christensenellaceae</taxon>
        <taxon>Candidatus Borkfalkia</taxon>
    </lineage>
</organism>
<dbReference type="EMBL" id="DXFD01000062">
    <property type="protein sequence ID" value="HIX46891.1"/>
    <property type="molecule type" value="Genomic_DNA"/>
</dbReference>
<dbReference type="InterPro" id="IPR050273">
    <property type="entry name" value="GppA/Ppx_hydrolase"/>
</dbReference>
<feature type="region of interest" description="Disordered" evidence="2">
    <location>
        <begin position="316"/>
        <end position="335"/>
    </location>
</feature>